<evidence type="ECO:0000256" key="1">
    <source>
        <dbReference type="SAM" id="Phobius"/>
    </source>
</evidence>
<keyword evidence="3" id="KW-1185">Reference proteome</keyword>
<gene>
    <name evidence="2" type="ORF">H4O21_06795</name>
</gene>
<protein>
    <submittedName>
        <fullName evidence="2">Uncharacterized protein</fullName>
    </submittedName>
</protein>
<name>A0A839IN34_9GAMM</name>
<organism evidence="2 3">
    <name type="scientific">Oceanospirillum sediminis</name>
    <dbReference type="NCBI Taxonomy" id="2760088"/>
    <lineage>
        <taxon>Bacteria</taxon>
        <taxon>Pseudomonadati</taxon>
        <taxon>Pseudomonadota</taxon>
        <taxon>Gammaproteobacteria</taxon>
        <taxon>Oceanospirillales</taxon>
        <taxon>Oceanospirillaceae</taxon>
        <taxon>Oceanospirillum</taxon>
    </lineage>
</organism>
<keyword evidence="1" id="KW-1133">Transmembrane helix</keyword>
<evidence type="ECO:0000313" key="3">
    <source>
        <dbReference type="Proteomes" id="UP000565262"/>
    </source>
</evidence>
<feature type="transmembrane region" description="Helical" evidence="1">
    <location>
        <begin position="27"/>
        <end position="50"/>
    </location>
</feature>
<comment type="caution">
    <text evidence="2">The sequence shown here is derived from an EMBL/GenBank/DDBJ whole genome shotgun (WGS) entry which is preliminary data.</text>
</comment>
<keyword evidence="1" id="KW-0812">Transmembrane</keyword>
<evidence type="ECO:0000313" key="2">
    <source>
        <dbReference type="EMBL" id="MBB1486311.1"/>
    </source>
</evidence>
<dbReference type="AlphaFoldDB" id="A0A839IN34"/>
<dbReference type="Proteomes" id="UP000565262">
    <property type="component" value="Unassembled WGS sequence"/>
</dbReference>
<accession>A0A839IN34</accession>
<keyword evidence="1" id="KW-0472">Membrane</keyword>
<dbReference type="RefSeq" id="WP_182808087.1">
    <property type="nucleotide sequence ID" value="NZ_JACJFM010000006.1"/>
</dbReference>
<reference evidence="2 3" key="1">
    <citation type="submission" date="2020-08" db="EMBL/GenBank/DDBJ databases">
        <title>Oceanospirillum sp. nov. isolated from marine sediment.</title>
        <authorList>
            <person name="Ji X."/>
        </authorList>
    </citation>
    <scope>NUCLEOTIDE SEQUENCE [LARGE SCALE GENOMIC DNA]</scope>
    <source>
        <strain evidence="2 3">D5</strain>
    </source>
</reference>
<dbReference type="EMBL" id="JACJFM010000006">
    <property type="protein sequence ID" value="MBB1486311.1"/>
    <property type="molecule type" value="Genomic_DNA"/>
</dbReference>
<proteinExistence type="predicted"/>
<sequence>MMPERQDNSSDTSRGFTPPPPFYNTAIFARLILPPVIGLSILALLIRYIIGA</sequence>